<dbReference type="RefSeq" id="WP_164979799.1">
    <property type="nucleotide sequence ID" value="NZ_SDKC01000002.1"/>
</dbReference>
<name>A0A4Q1RDC6_9FIRM</name>
<evidence type="ECO:0000313" key="2">
    <source>
        <dbReference type="Proteomes" id="UP000290106"/>
    </source>
</evidence>
<reference evidence="1 2" key="1">
    <citation type="submission" date="2019-01" db="EMBL/GenBank/DDBJ databases">
        <title>Blautia sp. nov. KGMB01111 isolated human feces.</title>
        <authorList>
            <person name="Park J.-E."/>
            <person name="Kim J.-S."/>
            <person name="Park S.-H."/>
        </authorList>
    </citation>
    <scope>NUCLEOTIDE SEQUENCE [LARGE SCALE GENOMIC DNA]</scope>
    <source>
        <strain evidence="1 2">KGMB01111</strain>
    </source>
</reference>
<keyword evidence="2" id="KW-1185">Reference proteome</keyword>
<dbReference type="AlphaFoldDB" id="A0A4Q1RDC6"/>
<accession>A0A4Q1RDC6</accession>
<proteinExistence type="predicted"/>
<gene>
    <name evidence="1" type="ORF">ETP43_16635</name>
</gene>
<dbReference type="Proteomes" id="UP000290106">
    <property type="component" value="Unassembled WGS sequence"/>
</dbReference>
<comment type="caution">
    <text evidence="1">The sequence shown here is derived from an EMBL/GenBank/DDBJ whole genome shotgun (WGS) entry which is preliminary data.</text>
</comment>
<sequence>MNFKINNKKKEESKMGACYDVRVKIAIKKGKENNAVSTLRSYIEKHDGHGIIFNLDKFASEGTTPDTLEGLLKIFLCGTDYWNPVIKHGRKWLHYYNGFDASYGWESVMMEMFEVLAPFLENKSEMYIYPDEDYDHIVVKNGRCVQEH</sequence>
<dbReference type="EMBL" id="SDKC01000002">
    <property type="protein sequence ID" value="RXS72604.1"/>
    <property type="molecule type" value="Genomic_DNA"/>
</dbReference>
<protein>
    <submittedName>
        <fullName evidence="1">Uncharacterized protein</fullName>
    </submittedName>
</protein>
<organism evidence="1 2">
    <name type="scientific">Blautia faecicola</name>
    <dbReference type="NCBI Taxonomy" id="2509240"/>
    <lineage>
        <taxon>Bacteria</taxon>
        <taxon>Bacillati</taxon>
        <taxon>Bacillota</taxon>
        <taxon>Clostridia</taxon>
        <taxon>Lachnospirales</taxon>
        <taxon>Lachnospiraceae</taxon>
        <taxon>Blautia</taxon>
    </lineage>
</organism>
<evidence type="ECO:0000313" key="1">
    <source>
        <dbReference type="EMBL" id="RXS72604.1"/>
    </source>
</evidence>